<dbReference type="EMBL" id="JAHDYR010000062">
    <property type="protein sequence ID" value="KAG9390874.1"/>
    <property type="molecule type" value="Genomic_DNA"/>
</dbReference>
<proteinExistence type="predicted"/>
<accession>A0A8J6AZ88</accession>
<comment type="caution">
    <text evidence="1">The sequence shown here is derived from an EMBL/GenBank/DDBJ whole genome shotgun (WGS) entry which is preliminary data.</text>
</comment>
<organism evidence="1 2">
    <name type="scientific">Carpediemonas membranifera</name>
    <dbReference type="NCBI Taxonomy" id="201153"/>
    <lineage>
        <taxon>Eukaryota</taxon>
        <taxon>Metamonada</taxon>
        <taxon>Carpediemonas-like organisms</taxon>
        <taxon>Carpediemonas</taxon>
    </lineage>
</organism>
<name>A0A8J6AZ88_9EUKA</name>
<keyword evidence="2" id="KW-1185">Reference proteome</keyword>
<dbReference type="AlphaFoldDB" id="A0A8J6AZ88"/>
<sequence length="196" mass="21879">MQKVTVTWTKTGKVDKRCAAFRRGLVDEDGNPVAPIKPAAPTEPEEIVVRPPQVEHHHDAYTLEGHHLRYTVDGRPDHRSSAWKHGEVQDDGAPIETEILPADQVEIPPPHKPFSEATTSYGHHVRYDADGFVDHRSQAYIRGEVTDDGTELGRNRVLPDGTKLHVTTTGHVDRRSAAFKHHLVDEAGHQLPQEQA</sequence>
<dbReference type="Proteomes" id="UP000717585">
    <property type="component" value="Unassembled WGS sequence"/>
</dbReference>
<gene>
    <name evidence="1" type="ORF">J8273_7139</name>
</gene>
<evidence type="ECO:0000313" key="1">
    <source>
        <dbReference type="EMBL" id="KAG9390874.1"/>
    </source>
</evidence>
<protein>
    <submittedName>
        <fullName evidence="1">Uncharacterized protein</fullName>
    </submittedName>
</protein>
<reference evidence="1" key="1">
    <citation type="submission" date="2021-05" db="EMBL/GenBank/DDBJ databases">
        <title>A free-living protist that lacks canonical eukaryotic 1 DNA replication and segregation systems.</title>
        <authorList>
            <person name="Salas-Leiva D.E."/>
            <person name="Tromer E.C."/>
            <person name="Curtis B.A."/>
            <person name="Jerlstrom-Hultqvist J."/>
            <person name="Kolisko M."/>
            <person name="Yi Z."/>
            <person name="Salas-Leiva J.S."/>
            <person name="Gallot-Lavallee L."/>
            <person name="Kops G.J.P.L."/>
            <person name="Archibald J.M."/>
            <person name="Simpson A.G.B."/>
            <person name="Roger A.J."/>
        </authorList>
    </citation>
    <scope>NUCLEOTIDE SEQUENCE</scope>
    <source>
        <strain evidence="1">BICM</strain>
    </source>
</reference>
<evidence type="ECO:0000313" key="2">
    <source>
        <dbReference type="Proteomes" id="UP000717585"/>
    </source>
</evidence>